<evidence type="ECO:0000313" key="3">
    <source>
        <dbReference type="Proteomes" id="UP000773462"/>
    </source>
</evidence>
<reference evidence="2 3" key="1">
    <citation type="submission" date="2021-03" db="EMBL/GenBank/DDBJ databases">
        <title>Genomic Encyclopedia of Type Strains, Phase IV (KMG-IV): sequencing the most valuable type-strain genomes for metagenomic binning, comparative biology and taxonomic classification.</title>
        <authorList>
            <person name="Goeker M."/>
        </authorList>
    </citation>
    <scope>NUCLEOTIDE SEQUENCE [LARGE SCALE GENOMIC DNA]</scope>
    <source>
        <strain evidence="2 3">DSM 101953</strain>
    </source>
</reference>
<comment type="caution">
    <text evidence="2">The sequence shown here is derived from an EMBL/GenBank/DDBJ whole genome shotgun (WGS) entry which is preliminary data.</text>
</comment>
<feature type="transmembrane region" description="Helical" evidence="1">
    <location>
        <begin position="229"/>
        <end position="253"/>
    </location>
</feature>
<gene>
    <name evidence="2" type="ORF">J2Z70_002795</name>
</gene>
<evidence type="ECO:0000256" key="1">
    <source>
        <dbReference type="SAM" id="Phobius"/>
    </source>
</evidence>
<organism evidence="2 3">
    <name type="scientific">Paenibacillus silagei</name>
    <dbReference type="NCBI Taxonomy" id="1670801"/>
    <lineage>
        <taxon>Bacteria</taxon>
        <taxon>Bacillati</taxon>
        <taxon>Bacillota</taxon>
        <taxon>Bacilli</taxon>
        <taxon>Bacillales</taxon>
        <taxon>Paenibacillaceae</taxon>
        <taxon>Paenibacillus</taxon>
    </lineage>
</organism>
<accession>A0ABS4NT47</accession>
<keyword evidence="1" id="KW-0472">Membrane</keyword>
<feature type="transmembrane region" description="Helical" evidence="1">
    <location>
        <begin position="7"/>
        <end position="27"/>
    </location>
</feature>
<protein>
    <submittedName>
        <fullName evidence="2">Uncharacterized protein</fullName>
    </submittedName>
</protein>
<feature type="transmembrane region" description="Helical" evidence="1">
    <location>
        <begin position="164"/>
        <end position="185"/>
    </location>
</feature>
<dbReference type="RefSeq" id="WP_209873763.1">
    <property type="nucleotide sequence ID" value="NZ_JAGGLV010000008.1"/>
</dbReference>
<keyword evidence="3" id="KW-1185">Reference proteome</keyword>
<dbReference type="Proteomes" id="UP000773462">
    <property type="component" value="Unassembled WGS sequence"/>
</dbReference>
<feature type="transmembrane region" description="Helical" evidence="1">
    <location>
        <begin position="73"/>
        <end position="91"/>
    </location>
</feature>
<proteinExistence type="predicted"/>
<feature type="transmembrane region" description="Helical" evidence="1">
    <location>
        <begin position="265"/>
        <end position="283"/>
    </location>
</feature>
<name>A0ABS4NT47_9BACL</name>
<feature type="transmembrane region" description="Helical" evidence="1">
    <location>
        <begin position="98"/>
        <end position="118"/>
    </location>
</feature>
<dbReference type="EMBL" id="JAGGLV010000008">
    <property type="protein sequence ID" value="MBP2112641.1"/>
    <property type="molecule type" value="Genomic_DNA"/>
</dbReference>
<keyword evidence="1" id="KW-1133">Transmembrane helix</keyword>
<evidence type="ECO:0000313" key="2">
    <source>
        <dbReference type="EMBL" id="MBP2112641.1"/>
    </source>
</evidence>
<feature type="transmembrane region" description="Helical" evidence="1">
    <location>
        <begin position="124"/>
        <end position="143"/>
    </location>
</feature>
<keyword evidence="1" id="KW-0812">Transmembrane</keyword>
<feature type="transmembrane region" description="Helical" evidence="1">
    <location>
        <begin position="197"/>
        <end position="222"/>
    </location>
</feature>
<sequence length="299" mass="32473">MSHRRTISFLTWMVIVLGVVASGIGLFSGEGAENEGSHPIFTTIRGEQIELYGSGIYKNDSLSAAAQAIAQDGVTLVLGIPLLLVSLLLSLRGTIRGRLLLAGALGYFTYTYASYSFLAMYNDLFLVYVLLFSGSLFAFILVFRSVEREGVLMKTKLPGKSIGFILLLIAFLIIMLWLGRIAGGWRNGTAPALLEHYTTLVIQALDLAVLLPLMVLTGALLVRRQSYGYLLAPVVLVKAATLLTSISSMMIGMLRAGVHVSMVELILFPIFNLAVIWCLILLLRNAQEPAPPASPLPIE</sequence>